<dbReference type="PANTHER" id="PTHR23150">
    <property type="entry name" value="SULFATASE MODIFYING FACTOR 1, 2"/>
    <property type="match status" value="1"/>
</dbReference>
<name>A0ABP9C4E8_9GAMM</name>
<accession>A0ABP9C4E8</accession>
<evidence type="ECO:0000313" key="3">
    <source>
        <dbReference type="Proteomes" id="UP001499959"/>
    </source>
</evidence>
<dbReference type="InterPro" id="IPR005532">
    <property type="entry name" value="SUMF_dom"/>
</dbReference>
<dbReference type="EMBL" id="BAABJE010000023">
    <property type="protein sequence ID" value="GAA4804875.1"/>
    <property type="molecule type" value="Genomic_DNA"/>
</dbReference>
<dbReference type="InterPro" id="IPR051043">
    <property type="entry name" value="Sulfatase_Mod_Factor_Kinase"/>
</dbReference>
<dbReference type="InterPro" id="IPR016187">
    <property type="entry name" value="CTDL_fold"/>
</dbReference>
<protein>
    <recommendedName>
        <fullName evidence="1">Sulfatase-modifying factor enzyme-like domain-containing protein</fullName>
    </recommendedName>
</protein>
<dbReference type="RefSeq" id="WP_345304595.1">
    <property type="nucleotide sequence ID" value="NZ_BAABJE010000023.1"/>
</dbReference>
<evidence type="ECO:0000259" key="1">
    <source>
        <dbReference type="Pfam" id="PF03781"/>
    </source>
</evidence>
<reference evidence="3" key="1">
    <citation type="journal article" date="2019" name="Int. J. Syst. Evol. Microbiol.">
        <title>The Global Catalogue of Microorganisms (GCM) 10K type strain sequencing project: providing services to taxonomists for standard genome sequencing and annotation.</title>
        <authorList>
            <consortium name="The Broad Institute Genomics Platform"/>
            <consortium name="The Broad Institute Genome Sequencing Center for Infectious Disease"/>
            <person name="Wu L."/>
            <person name="Ma J."/>
        </authorList>
    </citation>
    <scope>NUCLEOTIDE SEQUENCE [LARGE SCALE GENOMIC DNA]</scope>
    <source>
        <strain evidence="3">JCM 18204</strain>
    </source>
</reference>
<organism evidence="2 3">
    <name type="scientific">Lysobacter hankyongensis</name>
    <dbReference type="NCBI Taxonomy" id="1176535"/>
    <lineage>
        <taxon>Bacteria</taxon>
        <taxon>Pseudomonadati</taxon>
        <taxon>Pseudomonadota</taxon>
        <taxon>Gammaproteobacteria</taxon>
        <taxon>Lysobacterales</taxon>
        <taxon>Lysobacteraceae</taxon>
        <taxon>Lysobacter</taxon>
    </lineage>
</organism>
<dbReference type="SUPFAM" id="SSF56436">
    <property type="entry name" value="C-type lectin-like"/>
    <property type="match status" value="1"/>
</dbReference>
<proteinExistence type="predicted"/>
<evidence type="ECO:0000313" key="2">
    <source>
        <dbReference type="EMBL" id="GAA4804875.1"/>
    </source>
</evidence>
<dbReference type="Gene3D" id="3.90.1580.10">
    <property type="entry name" value="paralog of FGE (formylglycine-generating enzyme)"/>
    <property type="match status" value="1"/>
</dbReference>
<sequence length="289" mass="32868">MWPAEDAWRAPIGDFPPPWASAWGDDPYGLWADLTVNGVTQRMRWIEPSGPEGFWMGSTKQERAAIENKDVRAWADKSEHAPRRERVAQGFWLADTPCTQAFWHAVTGTNPSYFKRGADAPKRPVENVSWVDVMAQFIARFAQHPDWGTGERLCLPTEVEWEYAARVGTRTAYWWGNQVDYRRANWNERHKRTTPVDRYPLNSCGLYDVHGNVWEWCSDAWGPRRDALGARSDEVFRVVRGGSWFNHPGSARAAYRLRRPGGGASWDLGFRFALKFPGGPEARGSGAGR</sequence>
<dbReference type="PANTHER" id="PTHR23150:SF19">
    <property type="entry name" value="FORMYLGLYCINE-GENERATING ENZYME"/>
    <property type="match status" value="1"/>
</dbReference>
<comment type="caution">
    <text evidence="2">The sequence shown here is derived from an EMBL/GenBank/DDBJ whole genome shotgun (WGS) entry which is preliminary data.</text>
</comment>
<gene>
    <name evidence="2" type="ORF">GCM10023307_34350</name>
</gene>
<feature type="domain" description="Sulfatase-modifying factor enzyme-like" evidence="1">
    <location>
        <begin position="72"/>
        <end position="273"/>
    </location>
</feature>
<dbReference type="Pfam" id="PF03781">
    <property type="entry name" value="FGE-sulfatase"/>
    <property type="match status" value="1"/>
</dbReference>
<dbReference type="InterPro" id="IPR042095">
    <property type="entry name" value="SUMF_sf"/>
</dbReference>
<dbReference type="Proteomes" id="UP001499959">
    <property type="component" value="Unassembled WGS sequence"/>
</dbReference>
<keyword evidence="3" id="KW-1185">Reference proteome</keyword>